<dbReference type="InterPro" id="IPR001436">
    <property type="entry name" value="Alpha-crystallin/sHSP_animal"/>
</dbReference>
<dbReference type="GO" id="GO:0042026">
    <property type="term" value="P:protein refolding"/>
    <property type="evidence" value="ECO:0007669"/>
    <property type="project" value="TreeGrafter"/>
</dbReference>
<dbReference type="InterPro" id="IPR002068">
    <property type="entry name" value="A-crystallin/Hsp20_dom"/>
</dbReference>
<dbReference type="GO" id="GO:0005634">
    <property type="term" value="C:nucleus"/>
    <property type="evidence" value="ECO:0007669"/>
    <property type="project" value="TreeGrafter"/>
</dbReference>
<comment type="caution">
    <text evidence="5">The sequence shown here is derived from an EMBL/GenBank/DDBJ whole genome shotgun (WGS) entry which is preliminary data.</text>
</comment>
<evidence type="ECO:0000256" key="1">
    <source>
        <dbReference type="ARBA" id="ARBA00023016"/>
    </source>
</evidence>
<dbReference type="GO" id="GO:0051082">
    <property type="term" value="F:unfolded protein binding"/>
    <property type="evidence" value="ECO:0007669"/>
    <property type="project" value="TreeGrafter"/>
</dbReference>
<evidence type="ECO:0000256" key="2">
    <source>
        <dbReference type="PROSITE-ProRule" id="PRU00285"/>
    </source>
</evidence>
<dbReference type="Proteomes" id="UP000835052">
    <property type="component" value="Unassembled WGS sequence"/>
</dbReference>
<organism evidence="5 6">
    <name type="scientific">Caenorhabditis auriculariae</name>
    <dbReference type="NCBI Taxonomy" id="2777116"/>
    <lineage>
        <taxon>Eukaryota</taxon>
        <taxon>Metazoa</taxon>
        <taxon>Ecdysozoa</taxon>
        <taxon>Nematoda</taxon>
        <taxon>Chromadorea</taxon>
        <taxon>Rhabditida</taxon>
        <taxon>Rhabditina</taxon>
        <taxon>Rhabditomorpha</taxon>
        <taxon>Rhabditoidea</taxon>
        <taxon>Rhabditidae</taxon>
        <taxon>Peloderinae</taxon>
        <taxon>Caenorhabditis</taxon>
    </lineage>
</organism>
<dbReference type="PROSITE" id="PS01031">
    <property type="entry name" value="SHSP"/>
    <property type="match status" value="1"/>
</dbReference>
<dbReference type="PANTHER" id="PTHR45640:SF13">
    <property type="entry name" value="HEAT SHOCK PROTEIN 22-RELATED"/>
    <property type="match status" value="1"/>
</dbReference>
<dbReference type="GO" id="GO:0005737">
    <property type="term" value="C:cytoplasm"/>
    <property type="evidence" value="ECO:0007669"/>
    <property type="project" value="TreeGrafter"/>
</dbReference>
<protein>
    <recommendedName>
        <fullName evidence="4">SHSP domain-containing protein</fullName>
    </recommendedName>
</protein>
<name>A0A8S1HQY9_9PELO</name>
<dbReference type="Gene3D" id="2.60.40.790">
    <property type="match status" value="1"/>
</dbReference>
<dbReference type="AlphaFoldDB" id="A0A8S1HQY9"/>
<dbReference type="GO" id="GO:0009408">
    <property type="term" value="P:response to heat"/>
    <property type="evidence" value="ECO:0007669"/>
    <property type="project" value="TreeGrafter"/>
</dbReference>
<dbReference type="CDD" id="cd06526">
    <property type="entry name" value="metazoan_ACD"/>
    <property type="match status" value="1"/>
</dbReference>
<dbReference type="InterPro" id="IPR008978">
    <property type="entry name" value="HSP20-like_chaperone"/>
</dbReference>
<dbReference type="Pfam" id="PF00011">
    <property type="entry name" value="HSP20"/>
    <property type="match status" value="1"/>
</dbReference>
<dbReference type="PANTHER" id="PTHR45640">
    <property type="entry name" value="HEAT SHOCK PROTEIN HSP-12.2-RELATED"/>
    <property type="match status" value="1"/>
</dbReference>
<reference evidence="5" key="1">
    <citation type="submission" date="2020-10" db="EMBL/GenBank/DDBJ databases">
        <authorList>
            <person name="Kikuchi T."/>
        </authorList>
    </citation>
    <scope>NUCLEOTIDE SEQUENCE</scope>
    <source>
        <strain evidence="5">NKZ352</strain>
    </source>
</reference>
<keyword evidence="6" id="KW-1185">Reference proteome</keyword>
<sequence>MSDSASAPAPAPAVATDSAKRLSQFKLASLAIGQKRPFNQSSIYQRIRSLDRGLFGQESFSDDIFKIVNNSKKFMVQVDVEEYLPEEIKVTQNDREVTVSANKEISDECGFMSRSFTRKIKLPETVDLASLRTTLTVENFLKIEATKVQEEDKGEGNVLTIYDESGHALN</sequence>
<accession>A0A8S1HQY9</accession>
<dbReference type="EMBL" id="CAJGYM010000100">
    <property type="protein sequence ID" value="CAD6197635.1"/>
    <property type="molecule type" value="Genomic_DNA"/>
</dbReference>
<proteinExistence type="inferred from homology"/>
<evidence type="ECO:0000313" key="5">
    <source>
        <dbReference type="EMBL" id="CAD6197635.1"/>
    </source>
</evidence>
<dbReference type="PRINTS" id="PR00299">
    <property type="entry name" value="ACRYSTALLIN"/>
</dbReference>
<dbReference type="OrthoDB" id="1431247at2759"/>
<evidence type="ECO:0000256" key="3">
    <source>
        <dbReference type="RuleBase" id="RU003616"/>
    </source>
</evidence>
<evidence type="ECO:0000313" key="6">
    <source>
        <dbReference type="Proteomes" id="UP000835052"/>
    </source>
</evidence>
<comment type="similarity">
    <text evidence="2 3">Belongs to the small heat shock protein (HSP20) family.</text>
</comment>
<gene>
    <name evidence="5" type="ORF">CAUJ_LOCUS13544</name>
</gene>
<evidence type="ECO:0000259" key="4">
    <source>
        <dbReference type="PROSITE" id="PS01031"/>
    </source>
</evidence>
<keyword evidence="1" id="KW-0346">Stress response</keyword>
<dbReference type="SUPFAM" id="SSF49764">
    <property type="entry name" value="HSP20-like chaperones"/>
    <property type="match status" value="1"/>
</dbReference>
<feature type="domain" description="SHSP" evidence="4">
    <location>
        <begin position="55"/>
        <end position="164"/>
    </location>
</feature>